<dbReference type="SUPFAM" id="SSF55347">
    <property type="entry name" value="Glyceraldehyde-3-phosphate dehydrogenase-like, C-terminal domain"/>
    <property type="match status" value="1"/>
</dbReference>
<evidence type="ECO:0000259" key="14">
    <source>
        <dbReference type="Pfam" id="PF05173"/>
    </source>
</evidence>
<protein>
    <recommendedName>
        <fullName evidence="9 12">4-hydroxy-tetrahydrodipicolinate reductase</fullName>
        <ecNumber evidence="9 12">1.17.1.8</ecNumber>
    </recommendedName>
</protein>
<keyword evidence="5 15" id="KW-0560">Oxidoreductase</keyword>
<dbReference type="Pfam" id="PF01113">
    <property type="entry name" value="DapB_N"/>
    <property type="match status" value="1"/>
</dbReference>
<dbReference type="PANTHER" id="PTHR20836:SF0">
    <property type="entry name" value="4-HYDROXY-TETRAHYDRODIPICOLINATE REDUCTASE 1, CHLOROPLASTIC-RELATED"/>
    <property type="match status" value="1"/>
</dbReference>
<dbReference type="InterPro" id="IPR036291">
    <property type="entry name" value="NAD(P)-bd_dom_sf"/>
</dbReference>
<dbReference type="NCBIfam" id="TIGR00036">
    <property type="entry name" value="dapB"/>
    <property type="match status" value="1"/>
</dbReference>
<comment type="pathway">
    <text evidence="8">Amino-acid biosynthesis; L-lysine biosynthesis via DAP pathway; (S)-tetrahydrodipicolinate from L-aspartate: step 4/4.</text>
</comment>
<reference evidence="15" key="1">
    <citation type="submission" date="2020-09" db="EMBL/GenBank/DDBJ databases">
        <authorList>
            <person name="Kim M.K."/>
        </authorList>
    </citation>
    <scope>NUCLEOTIDE SEQUENCE</scope>
    <source>
        <strain evidence="15">BT664</strain>
    </source>
</reference>
<name>A0A927GLM1_9BACT</name>
<evidence type="ECO:0000256" key="12">
    <source>
        <dbReference type="NCBIfam" id="TIGR00036"/>
    </source>
</evidence>
<dbReference type="Proteomes" id="UP000612233">
    <property type="component" value="Unassembled WGS sequence"/>
</dbReference>
<comment type="catalytic activity">
    <reaction evidence="10">
        <text>(S)-2,3,4,5-tetrahydrodipicolinate + NADP(+) + H2O = (2S,4S)-4-hydroxy-2,3,4,5-tetrahydrodipicolinate + NADPH + H(+)</text>
        <dbReference type="Rhea" id="RHEA:35331"/>
        <dbReference type="ChEBI" id="CHEBI:15377"/>
        <dbReference type="ChEBI" id="CHEBI:15378"/>
        <dbReference type="ChEBI" id="CHEBI:16845"/>
        <dbReference type="ChEBI" id="CHEBI:57783"/>
        <dbReference type="ChEBI" id="CHEBI:58349"/>
        <dbReference type="ChEBI" id="CHEBI:67139"/>
        <dbReference type="EC" id="1.17.1.8"/>
    </reaction>
</comment>
<proteinExistence type="inferred from homology"/>
<feature type="domain" description="Dihydrodipicolinate reductase N-terminal" evidence="13">
    <location>
        <begin position="1"/>
        <end position="107"/>
    </location>
</feature>
<dbReference type="Pfam" id="PF05173">
    <property type="entry name" value="DapB_C"/>
    <property type="match status" value="1"/>
</dbReference>
<comment type="similarity">
    <text evidence="1">Belongs to the DapB family.</text>
</comment>
<dbReference type="InterPro" id="IPR023940">
    <property type="entry name" value="DHDPR_bac"/>
</dbReference>
<comment type="caution">
    <text evidence="15">The sequence shown here is derived from an EMBL/GenBank/DDBJ whole genome shotgun (WGS) entry which is preliminary data.</text>
</comment>
<evidence type="ECO:0000256" key="6">
    <source>
        <dbReference type="ARBA" id="ARBA00023027"/>
    </source>
</evidence>
<keyword evidence="16" id="KW-1185">Reference proteome</keyword>
<dbReference type="GO" id="GO:0009089">
    <property type="term" value="P:lysine biosynthetic process via diaminopimelate"/>
    <property type="evidence" value="ECO:0007669"/>
    <property type="project" value="UniProtKB-UniRule"/>
</dbReference>
<evidence type="ECO:0000256" key="9">
    <source>
        <dbReference type="ARBA" id="ARBA00038983"/>
    </source>
</evidence>
<evidence type="ECO:0000256" key="10">
    <source>
        <dbReference type="ARBA" id="ARBA00049080"/>
    </source>
</evidence>
<evidence type="ECO:0000256" key="7">
    <source>
        <dbReference type="ARBA" id="ARBA00023154"/>
    </source>
</evidence>
<accession>A0A927GLM1</accession>
<comment type="catalytic activity">
    <reaction evidence="11">
        <text>(S)-2,3,4,5-tetrahydrodipicolinate + NAD(+) + H2O = (2S,4S)-4-hydroxy-2,3,4,5-tetrahydrodipicolinate + NADH + H(+)</text>
        <dbReference type="Rhea" id="RHEA:35323"/>
        <dbReference type="ChEBI" id="CHEBI:15377"/>
        <dbReference type="ChEBI" id="CHEBI:15378"/>
        <dbReference type="ChEBI" id="CHEBI:16845"/>
        <dbReference type="ChEBI" id="CHEBI:57540"/>
        <dbReference type="ChEBI" id="CHEBI:57945"/>
        <dbReference type="ChEBI" id="CHEBI:67139"/>
        <dbReference type="EC" id="1.17.1.8"/>
    </reaction>
</comment>
<gene>
    <name evidence="15" type="primary">dapB</name>
    <name evidence="15" type="ORF">IC235_20810</name>
</gene>
<dbReference type="SUPFAM" id="SSF51735">
    <property type="entry name" value="NAD(P)-binding Rossmann-fold domains"/>
    <property type="match status" value="1"/>
</dbReference>
<keyword evidence="6" id="KW-0520">NAD</keyword>
<evidence type="ECO:0000256" key="3">
    <source>
        <dbReference type="ARBA" id="ARBA00022857"/>
    </source>
</evidence>
<dbReference type="InterPro" id="IPR022663">
    <property type="entry name" value="DapB_C"/>
</dbReference>
<dbReference type="PANTHER" id="PTHR20836">
    <property type="entry name" value="DIHYDRODIPICOLINATE REDUCTASE"/>
    <property type="match status" value="1"/>
</dbReference>
<feature type="domain" description="Dihydrodipicolinate reductase C-terminal" evidence="14">
    <location>
        <begin position="110"/>
        <end position="240"/>
    </location>
</feature>
<dbReference type="GO" id="GO:0008839">
    <property type="term" value="F:4-hydroxy-tetrahydrodipicolinate reductase"/>
    <property type="evidence" value="ECO:0007669"/>
    <property type="project" value="UniProtKB-UniRule"/>
</dbReference>
<dbReference type="PIRSF" id="PIRSF000161">
    <property type="entry name" value="DHPR"/>
    <property type="match status" value="1"/>
</dbReference>
<dbReference type="EC" id="1.17.1.8" evidence="9 12"/>
<evidence type="ECO:0000259" key="13">
    <source>
        <dbReference type="Pfam" id="PF01113"/>
    </source>
</evidence>
<evidence type="ECO:0000256" key="5">
    <source>
        <dbReference type="ARBA" id="ARBA00023002"/>
    </source>
</evidence>
<keyword evidence="7" id="KW-0457">Lysine biosynthesis</keyword>
<dbReference type="RefSeq" id="WP_191007144.1">
    <property type="nucleotide sequence ID" value="NZ_JACXAD010000034.1"/>
</dbReference>
<evidence type="ECO:0000256" key="8">
    <source>
        <dbReference type="ARBA" id="ARBA00037922"/>
    </source>
</evidence>
<sequence>MKILLIGYGKMGQAIAALAAERGHEIAGIVDRSASQLAPADITDFTPATADVAIEFTHPDSAFANVTACLRQGLPVVCGSTGWLHHFEEAQTLTQELQGSLFYASNYSVGVNLFFHFNEYLAAKMHLFGGYDVAVREIHHTQKIDQPSGTALTTAEGIMRHFPTKTRWRNGPAETAAELAIFSERTGDMVGTHVVTYSSAVDTLELKHEAHSREGFALGALLAAEWLPGRVGVFGMKELLDL</sequence>
<keyword evidence="2" id="KW-0028">Amino-acid biosynthesis</keyword>
<evidence type="ECO:0000256" key="2">
    <source>
        <dbReference type="ARBA" id="ARBA00022605"/>
    </source>
</evidence>
<dbReference type="AlphaFoldDB" id="A0A927GLM1"/>
<keyword evidence="3" id="KW-0521">NADP</keyword>
<evidence type="ECO:0000313" key="15">
    <source>
        <dbReference type="EMBL" id="MBD2770336.1"/>
    </source>
</evidence>
<evidence type="ECO:0000256" key="4">
    <source>
        <dbReference type="ARBA" id="ARBA00022915"/>
    </source>
</evidence>
<dbReference type="GO" id="GO:0019877">
    <property type="term" value="P:diaminopimelate biosynthetic process"/>
    <property type="evidence" value="ECO:0007669"/>
    <property type="project" value="UniProtKB-KW"/>
</dbReference>
<evidence type="ECO:0000313" key="16">
    <source>
        <dbReference type="Proteomes" id="UP000612233"/>
    </source>
</evidence>
<dbReference type="CDD" id="cd02274">
    <property type="entry name" value="DHDPR_N"/>
    <property type="match status" value="1"/>
</dbReference>
<dbReference type="Gene3D" id="3.30.360.10">
    <property type="entry name" value="Dihydrodipicolinate Reductase, domain 2"/>
    <property type="match status" value="1"/>
</dbReference>
<evidence type="ECO:0000256" key="1">
    <source>
        <dbReference type="ARBA" id="ARBA00006642"/>
    </source>
</evidence>
<dbReference type="InterPro" id="IPR000846">
    <property type="entry name" value="DapB_N"/>
</dbReference>
<evidence type="ECO:0000256" key="11">
    <source>
        <dbReference type="ARBA" id="ARBA00049396"/>
    </source>
</evidence>
<dbReference type="GO" id="GO:0005829">
    <property type="term" value="C:cytosol"/>
    <property type="evidence" value="ECO:0007669"/>
    <property type="project" value="TreeGrafter"/>
</dbReference>
<organism evidence="15 16">
    <name type="scientific">Hymenobacter montanus</name>
    <dbReference type="NCBI Taxonomy" id="2771359"/>
    <lineage>
        <taxon>Bacteria</taxon>
        <taxon>Pseudomonadati</taxon>
        <taxon>Bacteroidota</taxon>
        <taxon>Cytophagia</taxon>
        <taxon>Cytophagales</taxon>
        <taxon>Hymenobacteraceae</taxon>
        <taxon>Hymenobacter</taxon>
    </lineage>
</organism>
<dbReference type="Gene3D" id="3.40.50.720">
    <property type="entry name" value="NAD(P)-binding Rossmann-like Domain"/>
    <property type="match status" value="1"/>
</dbReference>
<dbReference type="EMBL" id="JACXAD010000034">
    <property type="protein sequence ID" value="MBD2770336.1"/>
    <property type="molecule type" value="Genomic_DNA"/>
</dbReference>
<keyword evidence="4" id="KW-0220">Diaminopimelate biosynthesis</keyword>